<name>A0A1H8S527_9ACTN</name>
<evidence type="ECO:0000313" key="1">
    <source>
        <dbReference type="EMBL" id="SEO73428.1"/>
    </source>
</evidence>
<accession>A0A1H8S527</accession>
<dbReference type="AlphaFoldDB" id="A0A1H8S527"/>
<dbReference type="RefSeq" id="WP_075017953.1">
    <property type="nucleotide sequence ID" value="NZ_FODD01000039.1"/>
</dbReference>
<keyword evidence="2" id="KW-1185">Reference proteome</keyword>
<dbReference type="Proteomes" id="UP000181951">
    <property type="component" value="Unassembled WGS sequence"/>
</dbReference>
<protein>
    <submittedName>
        <fullName evidence="1">Uncharacterized protein</fullName>
    </submittedName>
</protein>
<reference evidence="1 2" key="1">
    <citation type="submission" date="2016-10" db="EMBL/GenBank/DDBJ databases">
        <authorList>
            <person name="de Groot N.N."/>
        </authorList>
    </citation>
    <scope>NUCLEOTIDE SEQUENCE [LARGE SCALE GENOMIC DNA]</scope>
    <source>
        <strain evidence="1 2">CGMCC 4.2026</strain>
    </source>
</reference>
<organism evidence="1 2">
    <name type="scientific">Actinacidiphila rubida</name>
    <dbReference type="NCBI Taxonomy" id="310780"/>
    <lineage>
        <taxon>Bacteria</taxon>
        <taxon>Bacillati</taxon>
        <taxon>Actinomycetota</taxon>
        <taxon>Actinomycetes</taxon>
        <taxon>Kitasatosporales</taxon>
        <taxon>Streptomycetaceae</taxon>
        <taxon>Actinacidiphila</taxon>
    </lineage>
</organism>
<dbReference type="STRING" id="310780.SAMN05216267_103919"/>
<sequence length="155" mass="16585">MPTATPAEGTRWIQDPALAHKLSEAVESLLESVQLMLEDDYPFSASLEGGGFYTCELHDLDFAWAPLLETETARLVAEAATDVSPGLFAPELPALIAAIDAQPMPVQQALIGKATARHLARPAVPTAGQITAQVHTTSSTRPYEIPLTATRGPRR</sequence>
<evidence type="ECO:0000313" key="2">
    <source>
        <dbReference type="Proteomes" id="UP000181951"/>
    </source>
</evidence>
<dbReference type="EMBL" id="FODD01000039">
    <property type="protein sequence ID" value="SEO73428.1"/>
    <property type="molecule type" value="Genomic_DNA"/>
</dbReference>
<proteinExistence type="predicted"/>
<dbReference type="OrthoDB" id="4323758at2"/>
<gene>
    <name evidence="1" type="ORF">SAMN05216267_103919</name>
</gene>